<dbReference type="InterPro" id="IPR000259">
    <property type="entry name" value="Adhesion_dom_fimbrial"/>
</dbReference>
<dbReference type="SUPFAM" id="SSF49401">
    <property type="entry name" value="Bacterial adhesins"/>
    <property type="match status" value="1"/>
</dbReference>
<accession>A0A484WV70</accession>
<dbReference type="EMBL" id="CAADIW010000005">
    <property type="protein sequence ID" value="VFS14982.1"/>
    <property type="molecule type" value="Genomic_DNA"/>
</dbReference>
<dbReference type="InterPro" id="IPR008966">
    <property type="entry name" value="Adhesion_dom_sf"/>
</dbReference>
<comment type="subcellular location">
    <subcellularLocation>
        <location evidence="1">Fimbrium</location>
    </subcellularLocation>
</comment>
<evidence type="ECO:0000313" key="6">
    <source>
        <dbReference type="EMBL" id="VFS14982.1"/>
    </source>
</evidence>
<feature type="domain" description="Fimbrial-type adhesion" evidence="5">
    <location>
        <begin position="33"/>
        <end position="176"/>
    </location>
</feature>
<keyword evidence="4" id="KW-0281">Fimbrium</keyword>
<gene>
    <name evidence="6" type="primary">mrfB</name>
    <name evidence="6" type="ORF">NCTC12126_01056</name>
</gene>
<evidence type="ECO:0000256" key="2">
    <source>
        <dbReference type="ARBA" id="ARBA00006671"/>
    </source>
</evidence>
<dbReference type="Gene3D" id="2.60.40.1090">
    <property type="entry name" value="Fimbrial-type adhesion domain"/>
    <property type="match status" value="1"/>
</dbReference>
<dbReference type="PANTHER" id="PTHR33420:SF3">
    <property type="entry name" value="FIMBRIAL SUBUNIT ELFA"/>
    <property type="match status" value="1"/>
</dbReference>
<dbReference type="GO" id="GO:0009289">
    <property type="term" value="C:pilus"/>
    <property type="evidence" value="ECO:0007669"/>
    <property type="project" value="UniProtKB-SubCell"/>
</dbReference>
<dbReference type="PANTHER" id="PTHR33420">
    <property type="entry name" value="FIMBRIAL SUBUNIT ELFA-RELATED"/>
    <property type="match status" value="1"/>
</dbReference>
<keyword evidence="3" id="KW-0732">Signal</keyword>
<dbReference type="InterPro" id="IPR036937">
    <property type="entry name" value="Adhesion_dom_fimbrial_sf"/>
</dbReference>
<dbReference type="GO" id="GO:0043709">
    <property type="term" value="P:cell adhesion involved in single-species biofilm formation"/>
    <property type="evidence" value="ECO:0007669"/>
    <property type="project" value="TreeGrafter"/>
</dbReference>
<evidence type="ECO:0000313" key="7">
    <source>
        <dbReference type="Proteomes" id="UP000351155"/>
    </source>
</evidence>
<dbReference type="AlphaFoldDB" id="A0A484WV70"/>
<reference evidence="6 7" key="1">
    <citation type="submission" date="2019-03" db="EMBL/GenBank/DDBJ databases">
        <authorList>
            <consortium name="Pathogen Informatics"/>
        </authorList>
    </citation>
    <scope>NUCLEOTIDE SEQUENCE [LARGE SCALE GENOMIC DNA]</scope>
    <source>
        <strain evidence="6 7">NCTC12126</strain>
    </source>
</reference>
<sequence>MLNVHGLIILICIMSVLGSANSYGHPQGEGRVSMQGSIIETPCAIDTQSRDQSIDMGTTPVGVIARDGQGAARPFSIQLINCSLPRGMQLPDWQSFQITFDGERRGGFFGVHGSAQGVALELVDANGNIAHPGEPLPTGALADGDLRLNYSLRLVGDRDVLQAGQFTSTLRFRMDYY</sequence>
<name>A0A484WV70_9ENTR</name>
<dbReference type="InterPro" id="IPR050263">
    <property type="entry name" value="Bact_Fimbrial_Adh_Pro"/>
</dbReference>
<protein>
    <submittedName>
        <fullName evidence="6">Fimbrial anchor (Mannose-resistance fimbriae), MrfB protein</fullName>
    </submittedName>
</protein>
<evidence type="ECO:0000256" key="3">
    <source>
        <dbReference type="ARBA" id="ARBA00022729"/>
    </source>
</evidence>
<evidence type="ECO:0000256" key="4">
    <source>
        <dbReference type="ARBA" id="ARBA00023263"/>
    </source>
</evidence>
<organism evidence="6 7">
    <name type="scientific">Enterobacter cancerogenus</name>
    <dbReference type="NCBI Taxonomy" id="69218"/>
    <lineage>
        <taxon>Bacteria</taxon>
        <taxon>Pseudomonadati</taxon>
        <taxon>Pseudomonadota</taxon>
        <taxon>Gammaproteobacteria</taxon>
        <taxon>Enterobacterales</taxon>
        <taxon>Enterobacteriaceae</taxon>
        <taxon>Enterobacter</taxon>
        <taxon>Enterobacter cloacae complex</taxon>
    </lineage>
</organism>
<comment type="similarity">
    <text evidence="2">Belongs to the fimbrial protein family.</text>
</comment>
<dbReference type="Pfam" id="PF00419">
    <property type="entry name" value="Fimbrial"/>
    <property type="match status" value="1"/>
</dbReference>
<proteinExistence type="inferred from homology"/>
<evidence type="ECO:0000259" key="5">
    <source>
        <dbReference type="Pfam" id="PF00419"/>
    </source>
</evidence>
<dbReference type="Proteomes" id="UP000351155">
    <property type="component" value="Unassembled WGS sequence"/>
</dbReference>
<evidence type="ECO:0000256" key="1">
    <source>
        <dbReference type="ARBA" id="ARBA00004561"/>
    </source>
</evidence>